<accession>A0ACC3DLB3</accession>
<dbReference type="Proteomes" id="UP001186974">
    <property type="component" value="Unassembled WGS sequence"/>
</dbReference>
<organism evidence="1 2">
    <name type="scientific">Coniosporium uncinatum</name>
    <dbReference type="NCBI Taxonomy" id="93489"/>
    <lineage>
        <taxon>Eukaryota</taxon>
        <taxon>Fungi</taxon>
        <taxon>Dikarya</taxon>
        <taxon>Ascomycota</taxon>
        <taxon>Pezizomycotina</taxon>
        <taxon>Dothideomycetes</taxon>
        <taxon>Dothideomycetes incertae sedis</taxon>
        <taxon>Coniosporium</taxon>
    </lineage>
</organism>
<dbReference type="EMBL" id="JAWDJW010002781">
    <property type="protein sequence ID" value="KAK3077502.1"/>
    <property type="molecule type" value="Genomic_DNA"/>
</dbReference>
<keyword evidence="2" id="KW-1185">Reference proteome</keyword>
<proteinExistence type="predicted"/>
<sequence length="230" mass="26212">FSGDQQAGSPLSPMKRSKHSSKDPRSEKERGRDREPKPKKPSGLSQLMTTSTTTTTSNGHKDRRDRDEYPRIEIRRRKKAGRDSSSERERERPADANGNVVRKQYKAIEYTPHRSASVDVEPSSANALTKRGDFSVEKSSRANRPRSSEHSYSSSAATASRAEMARHFTSFITKGPESDRGYSMNKALKRWHRERGTSAGEKEGKQEEEKELWKGLRLRRNERGEVVVFF</sequence>
<evidence type="ECO:0000313" key="1">
    <source>
        <dbReference type="EMBL" id="KAK3077502.1"/>
    </source>
</evidence>
<comment type="caution">
    <text evidence="1">The sequence shown here is derived from an EMBL/GenBank/DDBJ whole genome shotgun (WGS) entry which is preliminary data.</text>
</comment>
<reference evidence="1" key="1">
    <citation type="submission" date="2024-09" db="EMBL/GenBank/DDBJ databases">
        <title>Black Yeasts Isolated from many extreme environments.</title>
        <authorList>
            <person name="Coleine C."/>
            <person name="Stajich J.E."/>
            <person name="Selbmann L."/>
        </authorList>
    </citation>
    <scope>NUCLEOTIDE SEQUENCE</scope>
    <source>
        <strain evidence="1">CCFEE 5737</strain>
    </source>
</reference>
<gene>
    <name evidence="1" type="ORF">LTS18_010073</name>
</gene>
<feature type="non-terminal residue" evidence="1">
    <location>
        <position position="1"/>
    </location>
</feature>
<protein>
    <submittedName>
        <fullName evidence="1">Uncharacterized protein</fullName>
    </submittedName>
</protein>
<evidence type="ECO:0000313" key="2">
    <source>
        <dbReference type="Proteomes" id="UP001186974"/>
    </source>
</evidence>
<name>A0ACC3DLB3_9PEZI</name>